<keyword evidence="3 8" id="KW-0808">Transferase</keyword>
<dbReference type="Gene3D" id="3.40.50.300">
    <property type="entry name" value="P-loop containing nucleotide triphosphate hydrolases"/>
    <property type="match status" value="1"/>
</dbReference>
<dbReference type="EC" id="2.7.1.24" evidence="8 9"/>
<keyword evidence="4 8" id="KW-0547">Nucleotide-binding</keyword>
<keyword evidence="5 8" id="KW-0418">Kinase</keyword>
<gene>
    <name evidence="8" type="primary">coaE</name>
    <name evidence="10" type="ORF">EDD41_2903</name>
</gene>
<evidence type="ECO:0000256" key="2">
    <source>
        <dbReference type="ARBA" id="ARBA00022490"/>
    </source>
</evidence>
<comment type="catalytic activity">
    <reaction evidence="8">
        <text>3'-dephospho-CoA + ATP = ADP + CoA + H(+)</text>
        <dbReference type="Rhea" id="RHEA:18245"/>
        <dbReference type="ChEBI" id="CHEBI:15378"/>
        <dbReference type="ChEBI" id="CHEBI:30616"/>
        <dbReference type="ChEBI" id="CHEBI:57287"/>
        <dbReference type="ChEBI" id="CHEBI:57328"/>
        <dbReference type="ChEBI" id="CHEBI:456216"/>
        <dbReference type="EC" id="2.7.1.24"/>
    </reaction>
</comment>
<dbReference type="PROSITE" id="PS51219">
    <property type="entry name" value="DPCK"/>
    <property type="match status" value="1"/>
</dbReference>
<evidence type="ECO:0000313" key="10">
    <source>
        <dbReference type="EMBL" id="ROR55624.1"/>
    </source>
</evidence>
<organism evidence="10 11">
    <name type="scientific">Luteococcus japonicus</name>
    <dbReference type="NCBI Taxonomy" id="33984"/>
    <lineage>
        <taxon>Bacteria</taxon>
        <taxon>Bacillati</taxon>
        <taxon>Actinomycetota</taxon>
        <taxon>Actinomycetes</taxon>
        <taxon>Propionibacteriales</taxon>
        <taxon>Propionibacteriaceae</taxon>
        <taxon>Luteococcus</taxon>
    </lineage>
</organism>
<evidence type="ECO:0000256" key="5">
    <source>
        <dbReference type="ARBA" id="ARBA00022777"/>
    </source>
</evidence>
<comment type="subcellular location">
    <subcellularLocation>
        <location evidence="8">Cytoplasm</location>
    </subcellularLocation>
</comment>
<dbReference type="NCBIfam" id="TIGR00152">
    <property type="entry name" value="dephospho-CoA kinase"/>
    <property type="match status" value="1"/>
</dbReference>
<keyword evidence="7 8" id="KW-0173">Coenzyme A biosynthesis</keyword>
<keyword evidence="6 8" id="KW-0067">ATP-binding</keyword>
<evidence type="ECO:0000313" key="11">
    <source>
        <dbReference type="Proteomes" id="UP000275749"/>
    </source>
</evidence>
<reference evidence="10 11" key="1">
    <citation type="submission" date="2018-11" db="EMBL/GenBank/DDBJ databases">
        <title>Sequencing the genomes of 1000 actinobacteria strains.</title>
        <authorList>
            <person name="Klenk H.-P."/>
        </authorList>
    </citation>
    <scope>NUCLEOTIDE SEQUENCE [LARGE SCALE GENOMIC DNA]</scope>
    <source>
        <strain evidence="10 11">DSM 10546</strain>
    </source>
</reference>
<dbReference type="InterPro" id="IPR027417">
    <property type="entry name" value="P-loop_NTPase"/>
</dbReference>
<dbReference type="Pfam" id="PF01121">
    <property type="entry name" value="CoaE"/>
    <property type="match status" value="1"/>
</dbReference>
<protein>
    <recommendedName>
        <fullName evidence="8 9">Dephospho-CoA kinase</fullName>
        <ecNumber evidence="8 9">2.7.1.24</ecNumber>
    </recommendedName>
    <alternativeName>
        <fullName evidence="8">Dephosphocoenzyme A kinase</fullName>
    </alternativeName>
</protein>
<dbReference type="EMBL" id="RKHG01000001">
    <property type="protein sequence ID" value="ROR55624.1"/>
    <property type="molecule type" value="Genomic_DNA"/>
</dbReference>
<evidence type="ECO:0000256" key="4">
    <source>
        <dbReference type="ARBA" id="ARBA00022741"/>
    </source>
</evidence>
<dbReference type="NCBIfam" id="NF002879">
    <property type="entry name" value="PRK03333.1"/>
    <property type="match status" value="1"/>
</dbReference>
<dbReference type="InterPro" id="IPR001977">
    <property type="entry name" value="Depp_CoAkinase"/>
</dbReference>
<dbReference type="GO" id="GO:0005737">
    <property type="term" value="C:cytoplasm"/>
    <property type="evidence" value="ECO:0007669"/>
    <property type="project" value="UniProtKB-SubCell"/>
</dbReference>
<dbReference type="PANTHER" id="PTHR10695:SF46">
    <property type="entry name" value="BIFUNCTIONAL COENZYME A SYNTHASE-RELATED"/>
    <property type="match status" value="1"/>
</dbReference>
<dbReference type="RefSeq" id="WP_123576364.1">
    <property type="nucleotide sequence ID" value="NZ_RKHG01000001.1"/>
</dbReference>
<feature type="binding site" evidence="8">
    <location>
        <begin position="11"/>
        <end position="16"/>
    </location>
    <ligand>
        <name>ATP</name>
        <dbReference type="ChEBI" id="CHEBI:30616"/>
    </ligand>
</feature>
<comment type="similarity">
    <text evidence="1 8">Belongs to the CoaE family.</text>
</comment>
<evidence type="ECO:0000256" key="9">
    <source>
        <dbReference type="NCBIfam" id="TIGR00152"/>
    </source>
</evidence>
<evidence type="ECO:0000256" key="1">
    <source>
        <dbReference type="ARBA" id="ARBA00009018"/>
    </source>
</evidence>
<accession>A0A3N1ZXP1</accession>
<name>A0A3N1ZXP1_9ACTN</name>
<dbReference type="UniPathway" id="UPA00241">
    <property type="reaction ID" value="UER00356"/>
</dbReference>
<dbReference type="SUPFAM" id="SSF52540">
    <property type="entry name" value="P-loop containing nucleoside triphosphate hydrolases"/>
    <property type="match status" value="1"/>
</dbReference>
<evidence type="ECO:0000256" key="3">
    <source>
        <dbReference type="ARBA" id="ARBA00022679"/>
    </source>
</evidence>
<proteinExistence type="inferred from homology"/>
<comment type="function">
    <text evidence="8">Catalyzes the phosphorylation of the 3'-hydroxyl group of dephosphocoenzyme A to form coenzyme A.</text>
</comment>
<comment type="pathway">
    <text evidence="8">Cofactor biosynthesis; coenzyme A biosynthesis; CoA from (R)-pantothenate: step 5/5.</text>
</comment>
<evidence type="ECO:0000256" key="8">
    <source>
        <dbReference type="HAMAP-Rule" id="MF_00376"/>
    </source>
</evidence>
<dbReference type="Proteomes" id="UP000275749">
    <property type="component" value="Unassembled WGS sequence"/>
</dbReference>
<comment type="caution">
    <text evidence="10">The sequence shown here is derived from an EMBL/GenBank/DDBJ whole genome shotgun (WGS) entry which is preliminary data.</text>
</comment>
<dbReference type="PANTHER" id="PTHR10695">
    <property type="entry name" value="DEPHOSPHO-COA KINASE-RELATED"/>
    <property type="match status" value="1"/>
</dbReference>
<evidence type="ECO:0000256" key="6">
    <source>
        <dbReference type="ARBA" id="ARBA00022840"/>
    </source>
</evidence>
<dbReference type="HAMAP" id="MF_00376">
    <property type="entry name" value="Dephospho_CoA_kinase"/>
    <property type="match status" value="1"/>
</dbReference>
<sequence>MIRVGLTGGIASGKSAVGELLRQHGALVIDSDQLARDVVAPGSAGLAAVIERFGEGILLPDGGLDRAALGRLVFSDDAARAELNAIIHPRVRAAATTLEAQVSDPYAIVVHMIPLLVETGQQDSFDALVVVDVDEDTQRARLMARNDLTEDEAQARIDSQASRTDRLRVADFVIRNDAGMEELADRTHAVWHELLKRRGQQGDGCGC</sequence>
<dbReference type="FunFam" id="3.40.50.300:FF:000991">
    <property type="entry name" value="Dephospho-CoA kinase"/>
    <property type="match status" value="1"/>
</dbReference>
<dbReference type="GO" id="GO:0004140">
    <property type="term" value="F:dephospho-CoA kinase activity"/>
    <property type="evidence" value="ECO:0007669"/>
    <property type="project" value="UniProtKB-UniRule"/>
</dbReference>
<dbReference type="GO" id="GO:0015937">
    <property type="term" value="P:coenzyme A biosynthetic process"/>
    <property type="evidence" value="ECO:0007669"/>
    <property type="project" value="UniProtKB-UniRule"/>
</dbReference>
<dbReference type="AlphaFoldDB" id="A0A3N1ZXP1"/>
<keyword evidence="2 8" id="KW-0963">Cytoplasm</keyword>
<dbReference type="CDD" id="cd02022">
    <property type="entry name" value="DPCK"/>
    <property type="match status" value="1"/>
</dbReference>
<dbReference type="GO" id="GO:0005524">
    <property type="term" value="F:ATP binding"/>
    <property type="evidence" value="ECO:0007669"/>
    <property type="project" value="UniProtKB-UniRule"/>
</dbReference>
<evidence type="ECO:0000256" key="7">
    <source>
        <dbReference type="ARBA" id="ARBA00022993"/>
    </source>
</evidence>